<evidence type="ECO:0000313" key="1">
    <source>
        <dbReference type="EMBL" id="CAA9377627.1"/>
    </source>
</evidence>
<dbReference type="AlphaFoldDB" id="A0A6J4N6N0"/>
<dbReference type="EMBL" id="CADCUK010000126">
    <property type="protein sequence ID" value="CAA9377627.1"/>
    <property type="molecule type" value="Genomic_DNA"/>
</dbReference>
<name>A0A6J4N6N0_9ACTN</name>
<proteinExistence type="predicted"/>
<organism evidence="1">
    <name type="scientific">uncultured Nocardioidaceae bacterium</name>
    <dbReference type="NCBI Taxonomy" id="253824"/>
    <lineage>
        <taxon>Bacteria</taxon>
        <taxon>Bacillati</taxon>
        <taxon>Actinomycetota</taxon>
        <taxon>Actinomycetes</taxon>
        <taxon>Propionibacteriales</taxon>
        <taxon>Nocardioidaceae</taxon>
        <taxon>environmental samples</taxon>
    </lineage>
</organism>
<accession>A0A6J4N6N0</accession>
<feature type="non-terminal residue" evidence="1">
    <location>
        <position position="22"/>
    </location>
</feature>
<reference evidence="1" key="1">
    <citation type="submission" date="2020-02" db="EMBL/GenBank/DDBJ databases">
        <authorList>
            <person name="Meier V. D."/>
        </authorList>
    </citation>
    <scope>NUCLEOTIDE SEQUENCE</scope>
    <source>
        <strain evidence="1">AVDCRST_MAG47</strain>
    </source>
</reference>
<sequence>VANDRRASRADRLARALPAAGL</sequence>
<gene>
    <name evidence="1" type="ORF">AVDCRST_MAG47-1885</name>
</gene>
<feature type="non-terminal residue" evidence="1">
    <location>
        <position position="1"/>
    </location>
</feature>
<protein>
    <submittedName>
        <fullName evidence="1">Uncharacterized protein</fullName>
    </submittedName>
</protein>